<evidence type="ECO:0000256" key="1">
    <source>
        <dbReference type="PROSITE-ProRule" id="PRU00047"/>
    </source>
</evidence>
<sequence length="323" mass="35174">VILPTLPTGSAVLNTVFLHGDVKARPYRMEHFRDALARLALLPEVTALGAYQMNHVWAVTFKSAEGKKRMLNAADFTVKESRCVVVDPTNQDTRLKLHWVLHNVKDDEVRAALAPYGKVTEVTRDKWRVPGCADMESTTRSVSLRLKVGVTAEDLPHQLRVAGDLALVVVPGRAPLCLRCRSTGHIRRECRVPRCTLCRRFGHDESQCVRSYASVAGPVGSDPTADHIMDEVDAEAAAEGGGNELLADATPPPSEASAKGAGPQRCSEPSSPNAQANEPVDETRPQLPWRQPAKGPRPWTSGKQAPAELSPRGYVNRTMTGEV</sequence>
<dbReference type="Gene3D" id="4.10.60.10">
    <property type="entry name" value="Zinc finger, CCHC-type"/>
    <property type="match status" value="1"/>
</dbReference>
<keyword evidence="1" id="KW-0863">Zinc-finger</keyword>
<feature type="region of interest" description="Disordered" evidence="2">
    <location>
        <begin position="235"/>
        <end position="323"/>
    </location>
</feature>
<protein>
    <recommendedName>
        <fullName evidence="3">CCHC-type domain-containing protein</fullName>
    </recommendedName>
</protein>
<keyword evidence="1" id="KW-0479">Metal-binding</keyword>
<proteinExistence type="predicted"/>
<dbReference type="GO" id="GO:0002218">
    <property type="term" value="P:activation of innate immune response"/>
    <property type="evidence" value="ECO:0007669"/>
    <property type="project" value="InterPro"/>
</dbReference>
<dbReference type="InterPro" id="IPR001878">
    <property type="entry name" value="Znf_CCHC"/>
</dbReference>
<dbReference type="InterPro" id="IPR042509">
    <property type="entry name" value="ZCCHC3"/>
</dbReference>
<dbReference type="SUPFAM" id="SSF57756">
    <property type="entry name" value="Retrovirus zinc finger-like domains"/>
    <property type="match status" value="1"/>
</dbReference>
<dbReference type="AlphaFoldDB" id="A0A147BAM8"/>
<keyword evidence="1" id="KW-0862">Zinc</keyword>
<dbReference type="PANTHER" id="PTHR22639">
    <property type="entry name" value="GAG-RELATED PROTEIN"/>
    <property type="match status" value="1"/>
</dbReference>
<feature type="non-terminal residue" evidence="4">
    <location>
        <position position="1"/>
    </location>
</feature>
<dbReference type="SMART" id="SM00343">
    <property type="entry name" value="ZnF_C2HC"/>
    <property type="match status" value="2"/>
</dbReference>
<evidence type="ECO:0000259" key="3">
    <source>
        <dbReference type="PROSITE" id="PS50158"/>
    </source>
</evidence>
<feature type="domain" description="CCHC-type" evidence="3">
    <location>
        <begin position="177"/>
        <end position="191"/>
    </location>
</feature>
<accession>A0A147BAM8</accession>
<evidence type="ECO:0000256" key="2">
    <source>
        <dbReference type="SAM" id="MobiDB-lite"/>
    </source>
</evidence>
<dbReference type="PANTHER" id="PTHR22639:SF3">
    <property type="entry name" value="ZINC FINGER CCHC DOMAIN-CONTAINING PROTEIN 3"/>
    <property type="match status" value="1"/>
</dbReference>
<organism evidence="4">
    <name type="scientific">Ixodes ricinus</name>
    <name type="common">Common tick</name>
    <name type="synonym">Acarus ricinus</name>
    <dbReference type="NCBI Taxonomy" id="34613"/>
    <lineage>
        <taxon>Eukaryota</taxon>
        <taxon>Metazoa</taxon>
        <taxon>Ecdysozoa</taxon>
        <taxon>Arthropoda</taxon>
        <taxon>Chelicerata</taxon>
        <taxon>Arachnida</taxon>
        <taxon>Acari</taxon>
        <taxon>Parasitiformes</taxon>
        <taxon>Ixodida</taxon>
        <taxon>Ixodoidea</taxon>
        <taxon>Ixodidae</taxon>
        <taxon>Ixodinae</taxon>
        <taxon>Ixodes</taxon>
    </lineage>
</organism>
<dbReference type="GO" id="GO:0003690">
    <property type="term" value="F:double-stranded DNA binding"/>
    <property type="evidence" value="ECO:0007669"/>
    <property type="project" value="InterPro"/>
</dbReference>
<feature type="non-terminal residue" evidence="4">
    <location>
        <position position="323"/>
    </location>
</feature>
<feature type="compositionally biased region" description="Polar residues" evidence="2">
    <location>
        <begin position="267"/>
        <end position="276"/>
    </location>
</feature>
<evidence type="ECO:0000313" key="4">
    <source>
        <dbReference type="EMBL" id="JAR87803.1"/>
    </source>
</evidence>
<dbReference type="EMBL" id="GEGO01007601">
    <property type="protein sequence ID" value="JAR87803.1"/>
    <property type="molecule type" value="Transcribed_RNA"/>
</dbReference>
<name>A0A147BAM8_IXORI</name>
<dbReference type="InterPro" id="IPR036875">
    <property type="entry name" value="Znf_CCHC_sf"/>
</dbReference>
<dbReference type="PROSITE" id="PS50158">
    <property type="entry name" value="ZF_CCHC"/>
    <property type="match status" value="1"/>
</dbReference>
<reference evidence="4" key="1">
    <citation type="journal article" date="2018" name="PLoS Negl. Trop. Dis.">
        <title>Sialome diversity of ticks revealed by RNAseq of single tick salivary glands.</title>
        <authorList>
            <person name="Perner J."/>
            <person name="Kropackova S."/>
            <person name="Kopacek P."/>
            <person name="Ribeiro J.M."/>
        </authorList>
    </citation>
    <scope>NUCLEOTIDE SEQUENCE</scope>
    <source>
        <strain evidence="4">Siblings of single egg batch collected in Ceske Budejovice</strain>
        <tissue evidence="4">Salivary glands</tissue>
    </source>
</reference>
<dbReference type="GO" id="GO:0003723">
    <property type="term" value="F:RNA binding"/>
    <property type="evidence" value="ECO:0007669"/>
    <property type="project" value="InterPro"/>
</dbReference>
<dbReference type="GO" id="GO:0008270">
    <property type="term" value="F:zinc ion binding"/>
    <property type="evidence" value="ECO:0007669"/>
    <property type="project" value="UniProtKB-KW"/>
</dbReference>